<comment type="caution">
    <text evidence="1">The sequence shown here is derived from an EMBL/GenBank/DDBJ whole genome shotgun (WGS) entry which is preliminary data.</text>
</comment>
<dbReference type="Proteomes" id="UP000499080">
    <property type="component" value="Unassembled WGS sequence"/>
</dbReference>
<name>A0A4Y2NBP8_ARAVE</name>
<keyword evidence="2" id="KW-1185">Reference proteome</keyword>
<protein>
    <submittedName>
        <fullName evidence="1">Uncharacterized protein</fullName>
    </submittedName>
</protein>
<sequence length="46" mass="5147">MCRLSRPPRFHQDVKILQVDISMEELHNSKQASVAITGDIGAVVQQ</sequence>
<proteinExistence type="predicted"/>
<dbReference type="OrthoDB" id="10006023at2759"/>
<reference evidence="1 2" key="1">
    <citation type="journal article" date="2019" name="Sci. Rep.">
        <title>Orb-weaving spider Araneus ventricosus genome elucidates the spidroin gene catalogue.</title>
        <authorList>
            <person name="Kono N."/>
            <person name="Nakamura H."/>
            <person name="Ohtoshi R."/>
            <person name="Moran D.A.P."/>
            <person name="Shinohara A."/>
            <person name="Yoshida Y."/>
            <person name="Fujiwara M."/>
            <person name="Mori M."/>
            <person name="Tomita M."/>
            <person name="Arakawa K."/>
        </authorList>
    </citation>
    <scope>NUCLEOTIDE SEQUENCE [LARGE SCALE GENOMIC DNA]</scope>
</reference>
<dbReference type="SUPFAM" id="SSF52467">
    <property type="entry name" value="DHS-like NAD/FAD-binding domain"/>
    <property type="match status" value="1"/>
</dbReference>
<evidence type="ECO:0000313" key="1">
    <source>
        <dbReference type="EMBL" id="GBN36858.1"/>
    </source>
</evidence>
<dbReference type="EMBL" id="BGPR01127281">
    <property type="protein sequence ID" value="GBN36858.1"/>
    <property type="molecule type" value="Genomic_DNA"/>
</dbReference>
<dbReference type="InterPro" id="IPR029035">
    <property type="entry name" value="DHS-like_NAD/FAD-binding_dom"/>
</dbReference>
<dbReference type="Gene3D" id="3.40.50.1220">
    <property type="entry name" value="TPP-binding domain"/>
    <property type="match status" value="1"/>
</dbReference>
<accession>A0A4Y2NBP8</accession>
<feature type="non-terminal residue" evidence="1">
    <location>
        <position position="46"/>
    </location>
</feature>
<evidence type="ECO:0000313" key="2">
    <source>
        <dbReference type="Proteomes" id="UP000499080"/>
    </source>
</evidence>
<dbReference type="AlphaFoldDB" id="A0A4Y2NBP8"/>
<organism evidence="1 2">
    <name type="scientific">Araneus ventricosus</name>
    <name type="common">Orbweaver spider</name>
    <name type="synonym">Epeira ventricosa</name>
    <dbReference type="NCBI Taxonomy" id="182803"/>
    <lineage>
        <taxon>Eukaryota</taxon>
        <taxon>Metazoa</taxon>
        <taxon>Ecdysozoa</taxon>
        <taxon>Arthropoda</taxon>
        <taxon>Chelicerata</taxon>
        <taxon>Arachnida</taxon>
        <taxon>Araneae</taxon>
        <taxon>Araneomorphae</taxon>
        <taxon>Entelegynae</taxon>
        <taxon>Araneoidea</taxon>
        <taxon>Araneidae</taxon>
        <taxon>Araneus</taxon>
    </lineage>
</organism>
<gene>
    <name evidence="1" type="ORF">AVEN_275251_1</name>
</gene>